<dbReference type="RefSeq" id="WP_236098686.1">
    <property type="nucleotide sequence ID" value="NZ_JAKGUD010000003.1"/>
</dbReference>
<keyword evidence="12" id="KW-1185">Reference proteome</keyword>
<accession>A0ABS9EL33</accession>
<dbReference type="Proteomes" id="UP001200430">
    <property type="component" value="Unassembled WGS sequence"/>
</dbReference>
<evidence type="ECO:0000256" key="6">
    <source>
        <dbReference type="ARBA" id="ARBA00023004"/>
    </source>
</evidence>
<feature type="domain" description="Radical SAM core" evidence="10">
    <location>
        <begin position="15"/>
        <end position="248"/>
    </location>
</feature>
<comment type="function">
    <text evidence="9">Probably acts as a heme chaperone, transferring heme to an unknown acceptor. Binds one molecule of heme per monomer, possibly covalently. Binds 1 [4Fe-4S] cluster. The cluster is coordinated with 3 cysteines and an exchangeable S-adenosyl-L-methionine.</text>
</comment>
<evidence type="ECO:0000256" key="9">
    <source>
        <dbReference type="RuleBase" id="RU364116"/>
    </source>
</evidence>
<organism evidence="11 12">
    <name type="scientific">Dethiosulfovibrio marinus</name>
    <dbReference type="NCBI Taxonomy" id="133532"/>
    <lineage>
        <taxon>Bacteria</taxon>
        <taxon>Thermotogati</taxon>
        <taxon>Synergistota</taxon>
        <taxon>Synergistia</taxon>
        <taxon>Synergistales</taxon>
        <taxon>Dethiosulfovibrionaceae</taxon>
        <taxon>Dethiosulfovibrio</taxon>
    </lineage>
</organism>
<dbReference type="PROSITE" id="PS51918">
    <property type="entry name" value="RADICAL_SAM"/>
    <property type="match status" value="1"/>
</dbReference>
<keyword evidence="7 9" id="KW-0411">Iron-sulfur</keyword>
<dbReference type="InterPro" id="IPR007197">
    <property type="entry name" value="rSAM"/>
</dbReference>
<dbReference type="PANTHER" id="PTHR13932:SF5">
    <property type="entry name" value="RADICAL S-ADENOSYL METHIONINE DOMAIN-CONTAINING PROTEIN 1, MITOCHONDRIAL"/>
    <property type="match status" value="1"/>
</dbReference>
<dbReference type="CDD" id="cd01335">
    <property type="entry name" value="Radical_SAM"/>
    <property type="match status" value="1"/>
</dbReference>
<evidence type="ECO:0000256" key="4">
    <source>
        <dbReference type="ARBA" id="ARBA00022691"/>
    </source>
</evidence>
<evidence type="ECO:0000256" key="2">
    <source>
        <dbReference type="ARBA" id="ARBA00017228"/>
    </source>
</evidence>
<keyword evidence="9" id="KW-0963">Cytoplasm</keyword>
<dbReference type="EMBL" id="JAKGUD010000003">
    <property type="protein sequence ID" value="MCF4141923.1"/>
    <property type="molecule type" value="Genomic_DNA"/>
</dbReference>
<keyword evidence="6 9" id="KW-0408">Iron</keyword>
<dbReference type="SFLD" id="SFLDG01065">
    <property type="entry name" value="anaerobic_coproporphyrinogen-I"/>
    <property type="match status" value="1"/>
</dbReference>
<evidence type="ECO:0000256" key="8">
    <source>
        <dbReference type="ARBA" id="ARBA00023186"/>
    </source>
</evidence>
<dbReference type="InterPro" id="IPR004559">
    <property type="entry name" value="HemW-like"/>
</dbReference>
<protein>
    <recommendedName>
        <fullName evidence="2 9">Heme chaperone HemW</fullName>
    </recommendedName>
</protein>
<evidence type="ECO:0000256" key="1">
    <source>
        <dbReference type="ARBA" id="ARBA00006100"/>
    </source>
</evidence>
<dbReference type="SFLD" id="SFLDF00562">
    <property type="entry name" value="HemN-like__clustered_with_heat"/>
    <property type="match status" value="1"/>
</dbReference>
<keyword evidence="4 9" id="KW-0949">S-adenosyl-L-methionine</keyword>
<dbReference type="SUPFAM" id="SSF102114">
    <property type="entry name" value="Radical SAM enzymes"/>
    <property type="match status" value="1"/>
</dbReference>
<name>A0ABS9EL33_9BACT</name>
<keyword evidence="8 9" id="KW-0143">Chaperone</keyword>
<gene>
    <name evidence="11" type="primary">hemW</name>
    <name evidence="11" type="ORF">L2W38_03720</name>
</gene>
<dbReference type="Gene3D" id="3.20.20.70">
    <property type="entry name" value="Aldolase class I"/>
    <property type="match status" value="1"/>
</dbReference>
<comment type="subcellular location">
    <subcellularLocation>
        <location evidence="9">Cytoplasm</location>
    </subcellularLocation>
</comment>
<keyword evidence="5 9" id="KW-0479">Metal-binding</keyword>
<dbReference type="Pfam" id="PF04055">
    <property type="entry name" value="Radical_SAM"/>
    <property type="match status" value="1"/>
</dbReference>
<sequence length="390" mass="43738">MKVTSHILDFEGGREGLSEPLSVYLHVPFCRSKCPYCSFASSVPRLGDVDLYLSALESELIGLSRLSGGPLSVRTLYIGGGTPTVLSVEEWIRLMDLLDRYIDRGSIEEFSVEANPESLSDGHLRFWRDRGISRISIGVQSLDDDELRWLGRLHDSNEARRAVIASVASGFDVSGDLMFGLKGQTLRKWHRSLKALAELGVGHMSLYQLTLDNDSFWGKKPPEGVFDGYGHYRWAQWYLPKIGFDQYEIASFALEGRWSLHNLAYWNRENVLGLGPGAWGYLNGLRYENDPSLAGYCDSVRSSGFAAVYSERIGGVAEASESAILALRTKWGIDLDDFCRRFGSGSKARLLKCLSEIPDNCLEWKKGSVALTRKGMRVANSIWERLLWEE</sequence>
<evidence type="ECO:0000256" key="3">
    <source>
        <dbReference type="ARBA" id="ARBA00022617"/>
    </source>
</evidence>
<dbReference type="InterPro" id="IPR034505">
    <property type="entry name" value="Coproporphyrinogen-III_oxidase"/>
</dbReference>
<evidence type="ECO:0000313" key="11">
    <source>
        <dbReference type="EMBL" id="MCF4141923.1"/>
    </source>
</evidence>
<dbReference type="NCBIfam" id="TIGR00539">
    <property type="entry name" value="hemN_rel"/>
    <property type="match status" value="1"/>
</dbReference>
<reference evidence="11 12" key="1">
    <citation type="submission" date="2022-01" db="EMBL/GenBank/DDBJ databases">
        <title>Dethiosulfovibrio faecalis sp. nov., a novel proteolytic, non-sulfur-reducing bacterium isolated from a marine aquaculture solid waste bioreactor.</title>
        <authorList>
            <person name="Grabowski S."/>
            <person name="Apolinario E."/>
            <person name="Schneider N."/>
            <person name="Marshall C.W."/>
            <person name="Sowers K.R."/>
        </authorList>
    </citation>
    <scope>NUCLEOTIDE SEQUENCE [LARGE SCALE GENOMIC DNA]</scope>
    <source>
        <strain evidence="11 12">DSM 12537</strain>
    </source>
</reference>
<keyword evidence="3 9" id="KW-0349">Heme</keyword>
<dbReference type="SFLD" id="SFLDS00029">
    <property type="entry name" value="Radical_SAM"/>
    <property type="match status" value="1"/>
</dbReference>
<evidence type="ECO:0000313" key="12">
    <source>
        <dbReference type="Proteomes" id="UP001200430"/>
    </source>
</evidence>
<dbReference type="InterPro" id="IPR058240">
    <property type="entry name" value="rSAM_sf"/>
</dbReference>
<evidence type="ECO:0000256" key="7">
    <source>
        <dbReference type="ARBA" id="ARBA00023014"/>
    </source>
</evidence>
<comment type="similarity">
    <text evidence="1">Belongs to the anaerobic coproporphyrinogen-III oxidase family. HemW subfamily.</text>
</comment>
<comment type="caution">
    <text evidence="11">The sequence shown here is derived from an EMBL/GenBank/DDBJ whole genome shotgun (WGS) entry which is preliminary data.</text>
</comment>
<proteinExistence type="inferred from homology"/>
<keyword evidence="9" id="KW-0004">4Fe-4S</keyword>
<evidence type="ECO:0000259" key="10">
    <source>
        <dbReference type="PROSITE" id="PS51918"/>
    </source>
</evidence>
<dbReference type="InterPro" id="IPR006638">
    <property type="entry name" value="Elp3/MiaA/NifB-like_rSAM"/>
</dbReference>
<dbReference type="InterPro" id="IPR013785">
    <property type="entry name" value="Aldolase_TIM"/>
</dbReference>
<dbReference type="PANTHER" id="PTHR13932">
    <property type="entry name" value="COPROPORPHYRINIGEN III OXIDASE"/>
    <property type="match status" value="1"/>
</dbReference>
<dbReference type="SMART" id="SM00729">
    <property type="entry name" value="Elp3"/>
    <property type="match status" value="1"/>
</dbReference>
<evidence type="ECO:0000256" key="5">
    <source>
        <dbReference type="ARBA" id="ARBA00022723"/>
    </source>
</evidence>